<proteinExistence type="predicted"/>
<dbReference type="PANTHER" id="PTHR34862:SF1">
    <property type="entry name" value="SPARK DOMAIN-CONTAINING PROTEIN"/>
    <property type="match status" value="1"/>
</dbReference>
<organism evidence="3 4">
    <name type="scientific">Mycena alexandri</name>
    <dbReference type="NCBI Taxonomy" id="1745969"/>
    <lineage>
        <taxon>Eukaryota</taxon>
        <taxon>Fungi</taxon>
        <taxon>Dikarya</taxon>
        <taxon>Basidiomycota</taxon>
        <taxon>Agaricomycotina</taxon>
        <taxon>Agaricomycetes</taxon>
        <taxon>Agaricomycetidae</taxon>
        <taxon>Agaricales</taxon>
        <taxon>Marasmiineae</taxon>
        <taxon>Mycenaceae</taxon>
        <taxon>Mycena</taxon>
    </lineage>
</organism>
<feature type="domain" description="DUF7729" evidence="2">
    <location>
        <begin position="22"/>
        <end position="211"/>
    </location>
</feature>
<keyword evidence="1" id="KW-0732">Signal</keyword>
<keyword evidence="4" id="KW-1185">Reference proteome</keyword>
<feature type="signal peptide" evidence="1">
    <location>
        <begin position="1"/>
        <end position="18"/>
    </location>
</feature>
<dbReference type="InterPro" id="IPR056146">
    <property type="entry name" value="DUF7729"/>
</dbReference>
<comment type="caution">
    <text evidence="3">The sequence shown here is derived from an EMBL/GenBank/DDBJ whole genome shotgun (WGS) entry which is preliminary data.</text>
</comment>
<dbReference type="PANTHER" id="PTHR34862">
    <property type="entry name" value="SPARK DOMAIN-CONTAINING PROTEIN"/>
    <property type="match status" value="1"/>
</dbReference>
<evidence type="ECO:0000259" key="2">
    <source>
        <dbReference type="Pfam" id="PF24855"/>
    </source>
</evidence>
<reference evidence="3" key="1">
    <citation type="submission" date="2023-03" db="EMBL/GenBank/DDBJ databases">
        <title>Massive genome expansion in bonnet fungi (Mycena s.s.) driven by repeated elements and novel gene families across ecological guilds.</title>
        <authorList>
            <consortium name="Lawrence Berkeley National Laboratory"/>
            <person name="Harder C.B."/>
            <person name="Miyauchi S."/>
            <person name="Viragh M."/>
            <person name="Kuo A."/>
            <person name="Thoen E."/>
            <person name="Andreopoulos B."/>
            <person name="Lu D."/>
            <person name="Skrede I."/>
            <person name="Drula E."/>
            <person name="Henrissat B."/>
            <person name="Morin E."/>
            <person name="Kohler A."/>
            <person name="Barry K."/>
            <person name="LaButti K."/>
            <person name="Morin E."/>
            <person name="Salamov A."/>
            <person name="Lipzen A."/>
            <person name="Mereny Z."/>
            <person name="Hegedus B."/>
            <person name="Baldrian P."/>
            <person name="Stursova M."/>
            <person name="Weitz H."/>
            <person name="Taylor A."/>
            <person name="Grigoriev I.V."/>
            <person name="Nagy L.G."/>
            <person name="Martin F."/>
            <person name="Kauserud H."/>
        </authorList>
    </citation>
    <scope>NUCLEOTIDE SEQUENCE</scope>
    <source>
        <strain evidence="3">CBHHK200</strain>
    </source>
</reference>
<dbReference type="Proteomes" id="UP001218188">
    <property type="component" value="Unassembled WGS sequence"/>
</dbReference>
<dbReference type="EMBL" id="JARJCM010000004">
    <property type="protein sequence ID" value="KAJ7045641.1"/>
    <property type="molecule type" value="Genomic_DNA"/>
</dbReference>
<protein>
    <recommendedName>
        <fullName evidence="2">DUF7729 domain-containing protein</fullName>
    </recommendedName>
</protein>
<dbReference type="PROSITE" id="PS51257">
    <property type="entry name" value="PROKAR_LIPOPROTEIN"/>
    <property type="match status" value="1"/>
</dbReference>
<sequence length="262" mass="26853">MKSAILFTLAATAGLASAQSISAGCTDSLKGLLASPDAACLNPSALLSFFVGTSQSVPDTINNWLGGLCSTGTCSNDTLAAVVANVTTGCASDLGSSVSATVTQIVQEVYPTVRNIMCLKDDSSNQLCVTETLNNLETLVGKLSFSDFNIGTAFTDFGKIVTGAANLACTNCVKAAFRLASPLPIVQQFPQAAQQAALQVDAICGANFIENSTSDSDSQDGVTQTATTEAFTTTKSNSALVMPVNKMVGAMLFLLAAFTLLG</sequence>
<evidence type="ECO:0000313" key="3">
    <source>
        <dbReference type="EMBL" id="KAJ7045641.1"/>
    </source>
</evidence>
<feature type="chain" id="PRO_5042131599" description="DUF7729 domain-containing protein" evidence="1">
    <location>
        <begin position="19"/>
        <end position="262"/>
    </location>
</feature>
<dbReference type="Pfam" id="PF24855">
    <property type="entry name" value="DUF7729"/>
    <property type="match status" value="1"/>
</dbReference>
<name>A0AAD6THX8_9AGAR</name>
<evidence type="ECO:0000313" key="4">
    <source>
        <dbReference type="Proteomes" id="UP001218188"/>
    </source>
</evidence>
<gene>
    <name evidence="3" type="ORF">C8F04DRAFT_443399</name>
</gene>
<evidence type="ECO:0000256" key="1">
    <source>
        <dbReference type="SAM" id="SignalP"/>
    </source>
</evidence>
<accession>A0AAD6THX8</accession>
<dbReference type="AlphaFoldDB" id="A0AAD6THX8"/>